<keyword evidence="3" id="KW-1185">Reference proteome</keyword>
<keyword evidence="1" id="KW-0812">Transmembrane</keyword>
<keyword evidence="1" id="KW-0472">Membrane</keyword>
<gene>
    <name evidence="2" type="ORF">A8F95_09220</name>
</gene>
<comment type="caution">
    <text evidence="2">The sequence shown here is derived from an EMBL/GenBank/DDBJ whole genome shotgun (WGS) entry which is preliminary data.</text>
</comment>
<protein>
    <submittedName>
        <fullName evidence="2">Uncharacterized protein</fullName>
    </submittedName>
</protein>
<feature type="transmembrane region" description="Helical" evidence="1">
    <location>
        <begin position="44"/>
        <end position="61"/>
    </location>
</feature>
<dbReference type="InterPro" id="IPR058724">
    <property type="entry name" value="YhzF"/>
</dbReference>
<keyword evidence="1" id="KW-1133">Transmembrane helix</keyword>
<sequence length="62" mass="7003">MEGIIFGLFALSFILLISMIHHIRSIWRPGISMSRPLLIKRARILGIAGGFILLIAVLLLYR</sequence>
<evidence type="ECO:0000256" key="1">
    <source>
        <dbReference type="SAM" id="Phobius"/>
    </source>
</evidence>
<proteinExistence type="predicted"/>
<name>A0A1B9AU38_9BACI</name>
<dbReference type="Proteomes" id="UP000092578">
    <property type="component" value="Unassembled WGS sequence"/>
</dbReference>
<dbReference type="Pfam" id="PF26302">
    <property type="entry name" value="YhzF"/>
    <property type="match status" value="1"/>
</dbReference>
<accession>A0A1B9AU38</accession>
<feature type="transmembrane region" description="Helical" evidence="1">
    <location>
        <begin position="6"/>
        <end position="23"/>
    </location>
</feature>
<evidence type="ECO:0000313" key="3">
    <source>
        <dbReference type="Proteomes" id="UP000092578"/>
    </source>
</evidence>
<dbReference type="AlphaFoldDB" id="A0A1B9AU38"/>
<reference evidence="3" key="1">
    <citation type="submission" date="2016-05" db="EMBL/GenBank/DDBJ databases">
        <authorList>
            <person name="Liu B."/>
            <person name="Wang J."/>
            <person name="Zhu Y."/>
            <person name="Liu G."/>
            <person name="Chen Q."/>
            <person name="Chen Z."/>
            <person name="Lan J."/>
            <person name="Che J."/>
            <person name="Ge C."/>
            <person name="Shi H."/>
            <person name="Pan Z."/>
            <person name="Liu X."/>
        </authorList>
    </citation>
    <scope>NUCLEOTIDE SEQUENCE [LARGE SCALE GENOMIC DNA]</scope>
    <source>
        <strain evidence="3">FJAT-27215</strain>
    </source>
</reference>
<organism evidence="2 3">
    <name type="scientific">Pseudobacillus wudalianchiensis</name>
    <dbReference type="NCBI Taxonomy" id="1743143"/>
    <lineage>
        <taxon>Bacteria</taxon>
        <taxon>Bacillati</taxon>
        <taxon>Bacillota</taxon>
        <taxon>Bacilli</taxon>
        <taxon>Bacillales</taxon>
        <taxon>Bacillaceae</taxon>
        <taxon>Pseudobacillus</taxon>
    </lineage>
</organism>
<dbReference type="EMBL" id="MAYT01000023">
    <property type="protein sequence ID" value="OCA87402.1"/>
    <property type="molecule type" value="Genomic_DNA"/>
</dbReference>
<evidence type="ECO:0000313" key="2">
    <source>
        <dbReference type="EMBL" id="OCA87402.1"/>
    </source>
</evidence>